<feature type="coiled-coil region" evidence="1">
    <location>
        <begin position="17"/>
        <end position="44"/>
    </location>
</feature>
<dbReference type="AlphaFoldDB" id="A0A3M0IF34"/>
<sequence>MIVPSPSTDASIRSRYLEQAASDLQENRRRQEELAERISTLKQEEALLLDILNLAERFDAPSAGPAPEAAPLPQQAQDEPTLVPAAATAAATAAPAAPQRRARAARAVVGPKPGKKKAGRVSAQAKSRQPLLGDVFLDLLGAHDEPRLAKELRDELMREHPERTPTPQVVRNTLEALVAKGRIQRHKQQRSVLYSLTEPTSSQPADTESNTAEGDA</sequence>
<evidence type="ECO:0000313" key="3">
    <source>
        <dbReference type="EMBL" id="RMB80456.1"/>
    </source>
</evidence>
<feature type="region of interest" description="Disordered" evidence="2">
    <location>
        <begin position="180"/>
        <end position="216"/>
    </location>
</feature>
<evidence type="ECO:0000256" key="1">
    <source>
        <dbReference type="SAM" id="Coils"/>
    </source>
</evidence>
<feature type="region of interest" description="Disordered" evidence="2">
    <location>
        <begin position="60"/>
        <end position="127"/>
    </location>
</feature>
<keyword evidence="4" id="KW-1185">Reference proteome</keyword>
<evidence type="ECO:0008006" key="5">
    <source>
        <dbReference type="Google" id="ProtNLM"/>
    </source>
</evidence>
<keyword evidence="1" id="KW-0175">Coiled coil</keyword>
<gene>
    <name evidence="3" type="ORF">CTZ28_40100</name>
</gene>
<feature type="compositionally biased region" description="Low complexity" evidence="2">
    <location>
        <begin position="60"/>
        <end position="112"/>
    </location>
</feature>
<evidence type="ECO:0000313" key="4">
    <source>
        <dbReference type="Proteomes" id="UP000270471"/>
    </source>
</evidence>
<protein>
    <recommendedName>
        <fullName evidence="5">Regulatory protein</fullName>
    </recommendedName>
</protein>
<organism evidence="3 4">
    <name type="scientific">Streptomyces shenzhenensis</name>
    <dbReference type="NCBI Taxonomy" id="943815"/>
    <lineage>
        <taxon>Bacteria</taxon>
        <taxon>Bacillati</taxon>
        <taxon>Actinomycetota</taxon>
        <taxon>Actinomycetes</taxon>
        <taxon>Kitasatosporales</taxon>
        <taxon>Streptomycetaceae</taxon>
        <taxon>Streptomyces</taxon>
    </lineage>
</organism>
<reference evidence="3 4" key="1">
    <citation type="submission" date="2017-11" db="EMBL/GenBank/DDBJ databases">
        <title>Draft genome of actinobacteria isolated from guarana (Paullinia cupana (Mart.) Ducke.</title>
        <authorList>
            <person name="Siqueira K.A."/>
            <person name="Liotti R.G."/>
            <person name="Mendes T.A.O."/>
            <person name="Soares M.A."/>
        </authorList>
    </citation>
    <scope>NUCLEOTIDE SEQUENCE [LARGE SCALE GENOMIC DNA]</scope>
    <source>
        <strain evidence="3 4">193</strain>
    </source>
</reference>
<dbReference type="EMBL" id="PENI01000042">
    <property type="protein sequence ID" value="RMB80456.1"/>
    <property type="molecule type" value="Genomic_DNA"/>
</dbReference>
<evidence type="ECO:0000256" key="2">
    <source>
        <dbReference type="SAM" id="MobiDB-lite"/>
    </source>
</evidence>
<dbReference type="Gene3D" id="1.10.10.10">
    <property type="entry name" value="Winged helix-like DNA-binding domain superfamily/Winged helix DNA-binding domain"/>
    <property type="match status" value="1"/>
</dbReference>
<name>A0A3M0IF34_9ACTN</name>
<proteinExistence type="predicted"/>
<dbReference type="InterPro" id="IPR036388">
    <property type="entry name" value="WH-like_DNA-bd_sf"/>
</dbReference>
<feature type="compositionally biased region" description="Polar residues" evidence="2">
    <location>
        <begin position="190"/>
        <end position="216"/>
    </location>
</feature>
<dbReference type="Proteomes" id="UP000270471">
    <property type="component" value="Unassembled WGS sequence"/>
</dbReference>
<accession>A0A3M0IF34</accession>
<comment type="caution">
    <text evidence="3">The sequence shown here is derived from an EMBL/GenBank/DDBJ whole genome shotgun (WGS) entry which is preliminary data.</text>
</comment>
<dbReference type="OrthoDB" id="4248306at2"/>